<comment type="similarity">
    <text evidence="1">Belongs to the GMC oxidoreductase family.</text>
</comment>
<evidence type="ECO:0000256" key="1">
    <source>
        <dbReference type="ARBA" id="ARBA00010790"/>
    </source>
</evidence>
<keyword evidence="4" id="KW-1185">Reference proteome</keyword>
<dbReference type="PANTHER" id="PTHR11552:SF147">
    <property type="entry name" value="CHOLINE DEHYDROGENASE, MITOCHONDRIAL"/>
    <property type="match status" value="1"/>
</dbReference>
<dbReference type="SUPFAM" id="SSF51905">
    <property type="entry name" value="FAD/NAD(P)-binding domain"/>
    <property type="match status" value="1"/>
</dbReference>
<dbReference type="EMBL" id="CACVKT020002176">
    <property type="protein sequence ID" value="CAC5376120.1"/>
    <property type="molecule type" value="Genomic_DNA"/>
</dbReference>
<dbReference type="GO" id="GO:0050660">
    <property type="term" value="F:flavin adenine dinucleotide binding"/>
    <property type="evidence" value="ECO:0007669"/>
    <property type="project" value="InterPro"/>
</dbReference>
<dbReference type="Gene3D" id="3.30.560.10">
    <property type="entry name" value="Glucose Oxidase, domain 3"/>
    <property type="match status" value="1"/>
</dbReference>
<dbReference type="AlphaFoldDB" id="A0A6J8AY49"/>
<keyword evidence="3" id="KW-0560">Oxidoreductase</keyword>
<evidence type="ECO:0000313" key="4">
    <source>
        <dbReference type="Proteomes" id="UP000507470"/>
    </source>
</evidence>
<dbReference type="Proteomes" id="UP000507470">
    <property type="component" value="Unassembled WGS sequence"/>
</dbReference>
<evidence type="ECO:0000259" key="2">
    <source>
        <dbReference type="Pfam" id="PF05199"/>
    </source>
</evidence>
<dbReference type="EC" id="1.1.99.1" evidence="3"/>
<proteinExistence type="inferred from homology"/>
<dbReference type="GO" id="GO:0008812">
    <property type="term" value="F:choline dehydrogenase activity"/>
    <property type="evidence" value="ECO:0007669"/>
    <property type="project" value="UniProtKB-EC"/>
</dbReference>
<dbReference type="Pfam" id="PF05199">
    <property type="entry name" value="GMC_oxred_C"/>
    <property type="match status" value="1"/>
</dbReference>
<feature type="domain" description="Glucose-methanol-choline oxidoreductase C-terminal" evidence="2">
    <location>
        <begin position="93"/>
        <end position="146"/>
    </location>
</feature>
<evidence type="ECO:0000313" key="3">
    <source>
        <dbReference type="EMBL" id="CAC5376120.1"/>
    </source>
</evidence>
<gene>
    <name evidence="3" type="ORF">MCOR_12866</name>
</gene>
<dbReference type="InterPro" id="IPR007867">
    <property type="entry name" value="GMC_OxRtase_C"/>
</dbReference>
<dbReference type="OrthoDB" id="269227at2759"/>
<sequence>MKQQRSYWPGGKVTNRTHGGTQCNIYIQVTQRTSGKHKDKLPTTQALAEGINCNVSTRDGVIVSDRKIDTILELQTSYLSRSPIRKTQELAKSKACTCHMGNRDVQTAVVDSKLRVKGIANLRVADASVMRHVASGNTNSPSIMIGEKAADLIRGKDTVMTFRKQITHLKP</sequence>
<accession>A0A6J8AY49</accession>
<dbReference type="InterPro" id="IPR036188">
    <property type="entry name" value="FAD/NAD-bd_sf"/>
</dbReference>
<name>A0A6J8AY49_MYTCO</name>
<dbReference type="InterPro" id="IPR012132">
    <property type="entry name" value="GMC_OxRdtase"/>
</dbReference>
<organism evidence="3 4">
    <name type="scientific">Mytilus coruscus</name>
    <name type="common">Sea mussel</name>
    <dbReference type="NCBI Taxonomy" id="42192"/>
    <lineage>
        <taxon>Eukaryota</taxon>
        <taxon>Metazoa</taxon>
        <taxon>Spiralia</taxon>
        <taxon>Lophotrochozoa</taxon>
        <taxon>Mollusca</taxon>
        <taxon>Bivalvia</taxon>
        <taxon>Autobranchia</taxon>
        <taxon>Pteriomorphia</taxon>
        <taxon>Mytilida</taxon>
        <taxon>Mytiloidea</taxon>
        <taxon>Mytilidae</taxon>
        <taxon>Mytilinae</taxon>
        <taxon>Mytilus</taxon>
    </lineage>
</organism>
<reference evidence="3 4" key="1">
    <citation type="submission" date="2020-06" db="EMBL/GenBank/DDBJ databases">
        <authorList>
            <person name="Li R."/>
            <person name="Bekaert M."/>
        </authorList>
    </citation>
    <scope>NUCLEOTIDE SEQUENCE [LARGE SCALE GENOMIC DNA]</scope>
    <source>
        <strain evidence="4">wild</strain>
    </source>
</reference>
<dbReference type="Gene3D" id="3.50.50.60">
    <property type="entry name" value="FAD/NAD(P)-binding domain"/>
    <property type="match status" value="1"/>
</dbReference>
<protein>
    <submittedName>
        <fullName evidence="3">BetA</fullName>
        <ecNumber evidence="3">1.1.99.1</ecNumber>
    </submittedName>
</protein>
<dbReference type="PANTHER" id="PTHR11552">
    <property type="entry name" value="GLUCOSE-METHANOL-CHOLINE GMC OXIDOREDUCTASE"/>
    <property type="match status" value="1"/>
</dbReference>